<accession>A0ABR2QT07</accession>
<evidence type="ECO:0000313" key="2">
    <source>
        <dbReference type="EMBL" id="KAK9003699.1"/>
    </source>
</evidence>
<keyword evidence="3" id="KW-1185">Reference proteome</keyword>
<dbReference type="Proteomes" id="UP001396334">
    <property type="component" value="Unassembled WGS sequence"/>
</dbReference>
<comment type="caution">
    <text evidence="2">The sequence shown here is derived from an EMBL/GenBank/DDBJ whole genome shotgun (WGS) entry which is preliminary data.</text>
</comment>
<feature type="region of interest" description="Disordered" evidence="1">
    <location>
        <begin position="147"/>
        <end position="168"/>
    </location>
</feature>
<dbReference type="EMBL" id="JBBPBN010000033">
    <property type="protein sequence ID" value="KAK9003699.1"/>
    <property type="molecule type" value="Genomic_DNA"/>
</dbReference>
<sequence>MEQNRSRSIRELMWEDQNQHIQESLRPTDVYPYQHTIDSQGRMIDDSYEEHASTSISAQLAEITNLIASLQPPRAAQQVHPMAISCDYCGEYHTFRNCPYNAVAYGHTEDYNSRLDVLLREATYDINNMLQQSTHWDTEILMQESNTTTTLSEAEKSNASANSEESDAKNDITTLLLKQESVNYSYQHLPQQSHDDMLGQQDGGAMLMEYEEPSKVGYDCLGDDTSSMVIPSNSNVGAVPKSLLMEMIKKSEENDGCMLEYFKRDGPSLGLHRILVEDCYSNWREQQLPQQRRLHPTKMEDDENEVIKWLGVDITFPLNIFMPSRILARWRVFMDYKGTRKKYTSMVAQKGAIVSILTRFFFRNIVT</sequence>
<proteinExistence type="predicted"/>
<protein>
    <submittedName>
        <fullName evidence="2">Uncharacterized protein</fullName>
    </submittedName>
</protein>
<gene>
    <name evidence="2" type="ORF">V6N11_084331</name>
</gene>
<reference evidence="2 3" key="1">
    <citation type="journal article" date="2024" name="G3 (Bethesda)">
        <title>Genome assembly of Hibiscus sabdariffa L. provides insights into metabolisms of medicinal natural products.</title>
        <authorList>
            <person name="Kim T."/>
        </authorList>
    </citation>
    <scope>NUCLEOTIDE SEQUENCE [LARGE SCALE GENOMIC DNA]</scope>
    <source>
        <strain evidence="2">TK-2024</strain>
        <tissue evidence="2">Old leaves</tissue>
    </source>
</reference>
<evidence type="ECO:0000313" key="3">
    <source>
        <dbReference type="Proteomes" id="UP001396334"/>
    </source>
</evidence>
<organism evidence="2 3">
    <name type="scientific">Hibiscus sabdariffa</name>
    <name type="common">roselle</name>
    <dbReference type="NCBI Taxonomy" id="183260"/>
    <lineage>
        <taxon>Eukaryota</taxon>
        <taxon>Viridiplantae</taxon>
        <taxon>Streptophyta</taxon>
        <taxon>Embryophyta</taxon>
        <taxon>Tracheophyta</taxon>
        <taxon>Spermatophyta</taxon>
        <taxon>Magnoliopsida</taxon>
        <taxon>eudicotyledons</taxon>
        <taxon>Gunneridae</taxon>
        <taxon>Pentapetalae</taxon>
        <taxon>rosids</taxon>
        <taxon>malvids</taxon>
        <taxon>Malvales</taxon>
        <taxon>Malvaceae</taxon>
        <taxon>Malvoideae</taxon>
        <taxon>Hibiscus</taxon>
    </lineage>
</organism>
<evidence type="ECO:0000256" key="1">
    <source>
        <dbReference type="SAM" id="MobiDB-lite"/>
    </source>
</evidence>
<name>A0ABR2QT07_9ROSI</name>